<protein>
    <submittedName>
        <fullName evidence="2">Uncharacterized protein</fullName>
    </submittedName>
</protein>
<dbReference type="RefSeq" id="XP_034012182.1">
    <property type="nucleotide sequence ID" value="XM_034155765.1"/>
</dbReference>
<evidence type="ECO:0000313" key="2">
    <source>
        <dbReference type="EMBL" id="KAA8901995.1"/>
    </source>
</evidence>
<comment type="caution">
    <text evidence="2">The sequence shown here is derived from an EMBL/GenBank/DDBJ whole genome shotgun (WGS) entry which is preliminary data.</text>
</comment>
<feature type="region of interest" description="Disordered" evidence="1">
    <location>
        <begin position="1"/>
        <end position="77"/>
    </location>
</feature>
<evidence type="ECO:0000256" key="1">
    <source>
        <dbReference type="SAM" id="MobiDB-lite"/>
    </source>
</evidence>
<proteinExistence type="predicted"/>
<evidence type="ECO:0000313" key="3">
    <source>
        <dbReference type="Proteomes" id="UP000449547"/>
    </source>
</evidence>
<feature type="region of interest" description="Disordered" evidence="1">
    <location>
        <begin position="112"/>
        <end position="132"/>
    </location>
</feature>
<sequence>MQLEPSDDNSLVGFSSSASSPCTSFDDDEWSPPSKVEAPLSPQLQARALQLVPSKRSTAVTTYSTTNTETNTKSSTKVNTELKKVDKTVPYVLPPPVKSSSSALVPANSREVVFSSSEGETESTGPDQGYASDLISEIDDEDDDLLELDQLNLLSSSPFEVLDVYKSLNHLPSTSSSRIAELDKLLDKIPHFQHHASPHPTSVIRSLSKSPEIGQLGLKVSDKRYLPLVHSMAHTSTSQYWHNQDQQLMPVHPNFMPYVDCLPTDVGRNSKNRMYAFGRKSAEAIRLNLMNTRMAVEADAFAADYTIFKFGRPSTDLEVYEGFHPLKVSRGKFVFTKVPPIYRPQIKMKNKTVPLDPFKWMKASEKTQYLSVIREVARQAVAQARKLDVSQVLDRHLSNATMMKDVVVVFKVPKYPVWYQFNPVYIRATEPEPTPSPPATPEPLSRKRSREDEDDDDDDVRESPKRCVAVGNYHTQKDVDYLSNREIIATSGYSVNNTHRYQPLVHNIKDTDVDALPVLGDQNFAGLLSINGMVRDCSLDSSNYNARMLWHQSKRMEVGTDKFAVDFVVQAPPQSTKHLRVFKGSSPISYVDGNPQFKWSPPNYDGRVSIDGVAIPADPFWDMEPKRAQHYLKIIRMVCRRGILRAQANLKENFKSNVYSNKIFNNTEAMAHVVCVFKLPEYPVWFQFHPVYATRYKGKTSRKLARMKRQAKSAEKDMTQ</sequence>
<dbReference type="Proteomes" id="UP000449547">
    <property type="component" value="Unassembled WGS sequence"/>
</dbReference>
<name>A0A642UN20_DIURU</name>
<reference evidence="2 3" key="1">
    <citation type="submission" date="2019-07" db="EMBL/GenBank/DDBJ databases">
        <title>Genome assembly of two rare yeast pathogens: Diutina rugosa and Trichomonascus ciferrii.</title>
        <authorList>
            <person name="Mixao V."/>
            <person name="Saus E."/>
            <person name="Hansen A."/>
            <person name="Lass-Flor C."/>
            <person name="Gabaldon T."/>
        </authorList>
    </citation>
    <scope>NUCLEOTIDE SEQUENCE [LARGE SCALE GENOMIC DNA]</scope>
    <source>
        <strain evidence="2 3">CBS 613</strain>
    </source>
</reference>
<organism evidence="2 3">
    <name type="scientific">Diutina rugosa</name>
    <name type="common">Yeast</name>
    <name type="synonym">Candida rugosa</name>
    <dbReference type="NCBI Taxonomy" id="5481"/>
    <lineage>
        <taxon>Eukaryota</taxon>
        <taxon>Fungi</taxon>
        <taxon>Dikarya</taxon>
        <taxon>Ascomycota</taxon>
        <taxon>Saccharomycotina</taxon>
        <taxon>Pichiomycetes</taxon>
        <taxon>Debaryomycetaceae</taxon>
        <taxon>Diutina</taxon>
    </lineage>
</organism>
<gene>
    <name evidence="2" type="ORF">DIURU_003046</name>
</gene>
<feature type="compositionally biased region" description="Low complexity" evidence="1">
    <location>
        <begin position="57"/>
        <end position="77"/>
    </location>
</feature>
<feature type="compositionally biased region" description="Low complexity" evidence="1">
    <location>
        <begin position="115"/>
        <end position="125"/>
    </location>
</feature>
<dbReference type="EMBL" id="SWFT01000096">
    <property type="protein sequence ID" value="KAA8901995.1"/>
    <property type="molecule type" value="Genomic_DNA"/>
</dbReference>
<feature type="region of interest" description="Disordered" evidence="1">
    <location>
        <begin position="429"/>
        <end position="465"/>
    </location>
</feature>
<keyword evidence="3" id="KW-1185">Reference proteome</keyword>
<feature type="compositionally biased region" description="Pro residues" evidence="1">
    <location>
        <begin position="432"/>
        <end position="441"/>
    </location>
</feature>
<dbReference type="GeneID" id="54781697"/>
<dbReference type="VEuPathDB" id="FungiDB:DIURU_003046"/>
<accession>A0A642UN20</accession>
<dbReference type="AlphaFoldDB" id="A0A642UN20"/>